<keyword evidence="4" id="KW-1185">Reference proteome</keyword>
<dbReference type="Pfam" id="PF14691">
    <property type="entry name" value="Fer4_20"/>
    <property type="match status" value="1"/>
</dbReference>
<keyword evidence="3" id="KW-0560">Oxidoreductase</keyword>
<accession>A0A6I0F3L0</accession>
<protein>
    <submittedName>
        <fullName evidence="3">NADPH-dependent glutamate synthase</fullName>
        <ecNumber evidence="3">1.4.1.13</ecNumber>
    </submittedName>
</protein>
<dbReference type="PANTHER" id="PTHR42783:SF3">
    <property type="entry name" value="GLUTAMATE SYNTHASE [NADPH] SMALL CHAIN-RELATED"/>
    <property type="match status" value="1"/>
</dbReference>
<dbReference type="InterPro" id="IPR009051">
    <property type="entry name" value="Helical_ferredxn"/>
</dbReference>
<feature type="domain" description="4Fe-4S ferredoxin-type" evidence="2">
    <location>
        <begin position="23"/>
        <end position="54"/>
    </location>
</feature>
<feature type="region of interest" description="Disordered" evidence="1">
    <location>
        <begin position="125"/>
        <end position="145"/>
    </location>
</feature>
<proteinExistence type="predicted"/>
<dbReference type="GO" id="GO:0051536">
    <property type="term" value="F:iron-sulfur cluster binding"/>
    <property type="evidence" value="ECO:0007669"/>
    <property type="project" value="InterPro"/>
</dbReference>
<dbReference type="GO" id="GO:0004355">
    <property type="term" value="F:glutamate synthase (NADPH) activity"/>
    <property type="evidence" value="ECO:0007669"/>
    <property type="project" value="UniProtKB-EC"/>
</dbReference>
<gene>
    <name evidence="3" type="primary">gltA</name>
    <name evidence="3" type="ORF">F9B85_11670</name>
</gene>
<evidence type="ECO:0000256" key="1">
    <source>
        <dbReference type="SAM" id="MobiDB-lite"/>
    </source>
</evidence>
<dbReference type="InterPro" id="IPR017896">
    <property type="entry name" value="4Fe4S_Fe-S-bd"/>
</dbReference>
<dbReference type="NCBIfam" id="TIGR01316">
    <property type="entry name" value="gltA"/>
    <property type="match status" value="1"/>
</dbReference>
<dbReference type="InterPro" id="IPR036188">
    <property type="entry name" value="FAD/NAD-bd_sf"/>
</dbReference>
<dbReference type="PRINTS" id="PR00411">
    <property type="entry name" value="PNDRDTASEI"/>
</dbReference>
<dbReference type="RefSeq" id="WP_151621206.1">
    <property type="nucleotide sequence ID" value="NZ_WBXO01000010.1"/>
</dbReference>
<dbReference type="Gene3D" id="3.50.50.60">
    <property type="entry name" value="FAD/NAD(P)-binding domain"/>
    <property type="match status" value="2"/>
</dbReference>
<dbReference type="AlphaFoldDB" id="A0A6I0F3L0"/>
<dbReference type="Pfam" id="PF07992">
    <property type="entry name" value="Pyr_redox_2"/>
    <property type="match status" value="1"/>
</dbReference>
<dbReference type="SUPFAM" id="SSF46548">
    <property type="entry name" value="alpha-helical ferredoxin"/>
    <property type="match status" value="1"/>
</dbReference>
<dbReference type="PROSITE" id="PS51379">
    <property type="entry name" value="4FE4S_FER_2"/>
    <property type="match status" value="1"/>
</dbReference>
<dbReference type="InterPro" id="IPR023753">
    <property type="entry name" value="FAD/NAD-binding_dom"/>
</dbReference>
<dbReference type="EMBL" id="WBXO01000010">
    <property type="protein sequence ID" value="KAB2951720.1"/>
    <property type="molecule type" value="Genomic_DNA"/>
</dbReference>
<name>A0A6I0F3L0_9FIRM</name>
<dbReference type="OrthoDB" id="9803192at2"/>
<dbReference type="InterPro" id="IPR006004">
    <property type="entry name" value="SudA-like"/>
</dbReference>
<dbReference type="InterPro" id="IPR028261">
    <property type="entry name" value="DPD_II"/>
</dbReference>
<evidence type="ECO:0000313" key="4">
    <source>
        <dbReference type="Proteomes" id="UP000468766"/>
    </source>
</evidence>
<sequence>MPCQAPQERVSNFNEVALGYTEEQAIIEAKRCLQCKKPKCRDGCPVEVLIPEFIQAVADGDMATAAKQLKLKNALPAVCGRVCPQESQCESKCIVGIKSEPVAIGRLERFVADWEMAKEEAEEAKVADLDTVDGDQESESSATASPKKQKVAIIGAGPAGLSCAADLARFGYDVTVFEALHVAGGVLMYGIPEFRLPKAIVEKEIDSLRKLGVNLQVNMVGGKTFTVEDLQQKGYEAVFIGTGAGLPNFMGIPGENLCGVFAANEFLTRTNLMKGYDFPNFLTPVISGRKVAVLGAGNVAMDAARTALRLGAEEVSIVYRRSEKEMPARAEEIEHAHEEGVQFKVLTNPVEIVGDEQGWVKGMNCLRYELGEPDESGRRRPVPVEGSEFFMEVDSVIVAIGQGPNPLVTQSTAGLALNRKGTIQADEEGRTSLPGVFAGGDIVTGAATVILAMGAGKKSARAIDQYLQSKQS</sequence>
<dbReference type="EC" id="1.4.1.13" evidence="3"/>
<reference evidence="3 4" key="1">
    <citation type="submission" date="2019-10" db="EMBL/GenBank/DDBJ databases">
        <title>Whole-genome sequence of the extremophile Heliorestis acidaminivorans DSM 24790.</title>
        <authorList>
            <person name="Kyndt J.A."/>
            <person name="Meyer T.E."/>
        </authorList>
    </citation>
    <scope>NUCLEOTIDE SEQUENCE [LARGE SCALE GENOMIC DNA]</scope>
    <source>
        <strain evidence="3 4">DSM 24790</strain>
    </source>
</reference>
<dbReference type="PANTHER" id="PTHR42783">
    <property type="entry name" value="GLUTAMATE SYNTHASE [NADPH] SMALL CHAIN"/>
    <property type="match status" value="1"/>
</dbReference>
<dbReference type="SUPFAM" id="SSF51971">
    <property type="entry name" value="Nucleotide-binding domain"/>
    <property type="match status" value="1"/>
</dbReference>
<organism evidence="3 4">
    <name type="scientific">Heliorestis acidaminivorans</name>
    <dbReference type="NCBI Taxonomy" id="553427"/>
    <lineage>
        <taxon>Bacteria</taxon>
        <taxon>Bacillati</taxon>
        <taxon>Bacillota</taxon>
        <taxon>Clostridia</taxon>
        <taxon>Eubacteriales</taxon>
        <taxon>Heliobacteriaceae</taxon>
        <taxon>Heliorestis</taxon>
    </lineage>
</organism>
<dbReference type="PRINTS" id="PR00368">
    <property type="entry name" value="FADPNR"/>
</dbReference>
<evidence type="ECO:0000259" key="2">
    <source>
        <dbReference type="PROSITE" id="PS51379"/>
    </source>
</evidence>
<comment type="caution">
    <text evidence="3">The sequence shown here is derived from an EMBL/GenBank/DDBJ whole genome shotgun (WGS) entry which is preliminary data.</text>
</comment>
<evidence type="ECO:0000313" key="3">
    <source>
        <dbReference type="EMBL" id="KAB2951720.1"/>
    </source>
</evidence>
<dbReference type="Proteomes" id="UP000468766">
    <property type="component" value="Unassembled WGS sequence"/>
</dbReference>
<dbReference type="Gene3D" id="1.10.1060.10">
    <property type="entry name" value="Alpha-helical ferredoxin"/>
    <property type="match status" value="1"/>
</dbReference>